<feature type="compositionally biased region" description="Acidic residues" evidence="3">
    <location>
        <begin position="123"/>
        <end position="132"/>
    </location>
</feature>
<keyword evidence="6" id="KW-1185">Reference proteome</keyword>
<proteinExistence type="predicted"/>
<dbReference type="GO" id="GO:0008270">
    <property type="term" value="F:zinc ion binding"/>
    <property type="evidence" value="ECO:0007669"/>
    <property type="project" value="UniProtKB-KW"/>
</dbReference>
<name>A0A9P7A5D7_9AGAM</name>
<feature type="domain" description="CCHC-type" evidence="4">
    <location>
        <begin position="502"/>
        <end position="518"/>
    </location>
</feature>
<evidence type="ECO:0000313" key="5">
    <source>
        <dbReference type="EMBL" id="KAG1782398.1"/>
    </source>
</evidence>
<dbReference type="Gene3D" id="4.10.60.10">
    <property type="entry name" value="Zinc finger, CCHC-type"/>
    <property type="match status" value="1"/>
</dbReference>
<dbReference type="InterPro" id="IPR001878">
    <property type="entry name" value="Znf_CCHC"/>
</dbReference>
<dbReference type="InterPro" id="IPR036875">
    <property type="entry name" value="Znf_CCHC_sf"/>
</dbReference>
<evidence type="ECO:0000256" key="2">
    <source>
        <dbReference type="PROSITE-ProRule" id="PRU00047"/>
    </source>
</evidence>
<dbReference type="AlphaFoldDB" id="A0A9P7A5D7"/>
<feature type="compositionally biased region" description="Basic and acidic residues" evidence="3">
    <location>
        <begin position="448"/>
        <end position="474"/>
    </location>
</feature>
<keyword evidence="1" id="KW-0507">mRNA processing</keyword>
<keyword evidence="2" id="KW-0862">Zinc</keyword>
<dbReference type="GO" id="GO:0003676">
    <property type="term" value="F:nucleic acid binding"/>
    <property type="evidence" value="ECO:0007669"/>
    <property type="project" value="InterPro"/>
</dbReference>
<feature type="compositionally biased region" description="Low complexity" evidence="3">
    <location>
        <begin position="399"/>
        <end position="418"/>
    </location>
</feature>
<protein>
    <recommendedName>
        <fullName evidence="4">CCHC-type domain-containing protein</fullName>
    </recommendedName>
</protein>
<gene>
    <name evidence="5" type="ORF">EV702DRAFT_1265263</name>
</gene>
<evidence type="ECO:0000259" key="4">
    <source>
        <dbReference type="PROSITE" id="PS50158"/>
    </source>
</evidence>
<feature type="region of interest" description="Disordered" evidence="3">
    <location>
        <begin position="113"/>
        <end position="162"/>
    </location>
</feature>
<dbReference type="SMART" id="SM00343">
    <property type="entry name" value="ZnF_C2HC"/>
    <property type="match status" value="1"/>
</dbReference>
<dbReference type="EMBL" id="JABBWD010000003">
    <property type="protein sequence ID" value="KAG1782398.1"/>
    <property type="molecule type" value="Genomic_DNA"/>
</dbReference>
<reference evidence="5" key="1">
    <citation type="journal article" date="2020" name="New Phytol.">
        <title>Comparative genomics reveals dynamic genome evolution in host specialist ectomycorrhizal fungi.</title>
        <authorList>
            <person name="Lofgren L.A."/>
            <person name="Nguyen N.H."/>
            <person name="Vilgalys R."/>
            <person name="Ruytinx J."/>
            <person name="Liao H.L."/>
            <person name="Branco S."/>
            <person name="Kuo A."/>
            <person name="LaButti K."/>
            <person name="Lipzen A."/>
            <person name="Andreopoulos W."/>
            <person name="Pangilinan J."/>
            <person name="Riley R."/>
            <person name="Hundley H."/>
            <person name="Na H."/>
            <person name="Barry K."/>
            <person name="Grigoriev I.V."/>
            <person name="Stajich J.E."/>
            <person name="Kennedy P.G."/>
        </authorList>
    </citation>
    <scope>NUCLEOTIDE SEQUENCE</scope>
    <source>
        <strain evidence="5">DOB743</strain>
    </source>
</reference>
<feature type="region of interest" description="Disordered" evidence="3">
    <location>
        <begin position="246"/>
        <end position="266"/>
    </location>
</feature>
<feature type="region of interest" description="Disordered" evidence="3">
    <location>
        <begin position="376"/>
        <end position="495"/>
    </location>
</feature>
<dbReference type="PROSITE" id="PS50158">
    <property type="entry name" value="ZF_CCHC"/>
    <property type="match status" value="1"/>
</dbReference>
<dbReference type="Proteomes" id="UP000714275">
    <property type="component" value="Unassembled WGS sequence"/>
</dbReference>
<evidence type="ECO:0000256" key="3">
    <source>
        <dbReference type="SAM" id="MobiDB-lite"/>
    </source>
</evidence>
<dbReference type="GO" id="GO:0006397">
    <property type="term" value="P:mRNA processing"/>
    <property type="evidence" value="ECO:0007669"/>
    <property type="project" value="UniProtKB-KW"/>
</dbReference>
<keyword evidence="2" id="KW-0479">Metal-binding</keyword>
<feature type="compositionally biased region" description="Basic residues" evidence="3">
    <location>
        <begin position="426"/>
        <end position="447"/>
    </location>
</feature>
<accession>A0A9P7A5D7</accession>
<dbReference type="OrthoDB" id="3071436at2759"/>
<comment type="caution">
    <text evidence="5">The sequence shown here is derived from an EMBL/GenBank/DDBJ whole genome shotgun (WGS) entry which is preliminary data.</text>
</comment>
<keyword evidence="2" id="KW-0863">Zinc-finger</keyword>
<evidence type="ECO:0000313" key="6">
    <source>
        <dbReference type="Proteomes" id="UP000714275"/>
    </source>
</evidence>
<sequence>MTTVCYDLRPINQHARKILPTPKPPGAMPTTPADSPLTVLDDTPEIATFEVSKSDNSILRTVCSCSDVVRASSPWFGLRASKEKSTELVSVAYNTPVYQSESVEDMNRLLSVTLPPAPSEAGPDSESDESDDDSRPWITVRQKRDHEGVLPSGMKSEPSEPRILMREQENLIKEAEHRLTTDKCERVNRRTTKIHTRAESPAQEMAGPSKGKATDPREWGAAGLVEEDLNVDAQRAAFEAWNAKRDVRDVTSKGDSESGTERVPEVVESIEVSKQELERLVQERAAEVIRAAEARIERKYEKKICELNRKLDQEPAKERDLTKEGASTLARLKPVKVMIEEVVKPSSKTRAASETPRAMQLVHQVTAQSYIGRALGRIKSKGPSKGTHLELDPPDDDSSSSSDSTESSSSSDSSTDSSDSTEDGRVRKRRDKKSSRRKGKGPRRRDRKRDGDVGRDDRPKDQRFKGKDRGKIDGGCKPQESTSRQFEPLPKEEHDRLAAKGKCFRCKQPGHQSRHCPEKNNVKIRLRAGVTSM</sequence>
<organism evidence="5 6">
    <name type="scientific">Suillus placidus</name>
    <dbReference type="NCBI Taxonomy" id="48579"/>
    <lineage>
        <taxon>Eukaryota</taxon>
        <taxon>Fungi</taxon>
        <taxon>Dikarya</taxon>
        <taxon>Basidiomycota</taxon>
        <taxon>Agaricomycotina</taxon>
        <taxon>Agaricomycetes</taxon>
        <taxon>Agaricomycetidae</taxon>
        <taxon>Boletales</taxon>
        <taxon>Suillineae</taxon>
        <taxon>Suillaceae</taxon>
        <taxon>Suillus</taxon>
    </lineage>
</organism>
<dbReference type="SUPFAM" id="SSF57756">
    <property type="entry name" value="Retrovirus zinc finger-like domains"/>
    <property type="match status" value="1"/>
</dbReference>
<evidence type="ECO:0000256" key="1">
    <source>
        <dbReference type="ARBA" id="ARBA00022664"/>
    </source>
</evidence>
<dbReference type="Pfam" id="PF00098">
    <property type="entry name" value="zf-CCHC"/>
    <property type="match status" value="1"/>
</dbReference>